<dbReference type="AlphaFoldDB" id="A0A8X8W7D7"/>
<feature type="compositionally biased region" description="Basic and acidic residues" evidence="3">
    <location>
        <begin position="178"/>
        <end position="205"/>
    </location>
</feature>
<dbReference type="PROSITE" id="PS51939">
    <property type="entry name" value="XRRM"/>
    <property type="match status" value="1"/>
</dbReference>
<evidence type="ECO:0000256" key="2">
    <source>
        <dbReference type="PROSITE-ProRule" id="PRU00332"/>
    </source>
</evidence>
<feature type="compositionally biased region" description="Basic residues" evidence="3">
    <location>
        <begin position="335"/>
        <end position="357"/>
    </location>
</feature>
<evidence type="ECO:0008006" key="8">
    <source>
        <dbReference type="Google" id="ProtNLM"/>
    </source>
</evidence>
<evidence type="ECO:0000313" key="6">
    <source>
        <dbReference type="EMBL" id="KAG6389440.1"/>
    </source>
</evidence>
<dbReference type="GO" id="GO:1990904">
    <property type="term" value="C:ribonucleoprotein complex"/>
    <property type="evidence" value="ECO:0007669"/>
    <property type="project" value="UniProtKB-UniRule"/>
</dbReference>
<feature type="domain" description="HTH La-type RNA-binding" evidence="4">
    <location>
        <begin position="2"/>
        <end position="103"/>
    </location>
</feature>
<evidence type="ECO:0000313" key="7">
    <source>
        <dbReference type="Proteomes" id="UP000298416"/>
    </source>
</evidence>
<dbReference type="InterPro" id="IPR012677">
    <property type="entry name" value="Nucleotide-bd_a/b_plait_sf"/>
</dbReference>
<dbReference type="PROSITE" id="PS50961">
    <property type="entry name" value="HTH_LA"/>
    <property type="match status" value="1"/>
</dbReference>
<dbReference type="InterPro" id="IPR036390">
    <property type="entry name" value="WH_DNA-bd_sf"/>
</dbReference>
<evidence type="ECO:0000256" key="3">
    <source>
        <dbReference type="SAM" id="MobiDB-lite"/>
    </source>
</evidence>
<dbReference type="GO" id="GO:0003723">
    <property type="term" value="F:RNA binding"/>
    <property type="evidence" value="ECO:0007669"/>
    <property type="project" value="UniProtKB-UniRule"/>
</dbReference>
<organism evidence="6">
    <name type="scientific">Salvia splendens</name>
    <name type="common">Scarlet sage</name>
    <dbReference type="NCBI Taxonomy" id="180675"/>
    <lineage>
        <taxon>Eukaryota</taxon>
        <taxon>Viridiplantae</taxon>
        <taxon>Streptophyta</taxon>
        <taxon>Embryophyta</taxon>
        <taxon>Tracheophyta</taxon>
        <taxon>Spermatophyta</taxon>
        <taxon>Magnoliopsida</taxon>
        <taxon>eudicotyledons</taxon>
        <taxon>Gunneridae</taxon>
        <taxon>Pentapetalae</taxon>
        <taxon>asterids</taxon>
        <taxon>lamiids</taxon>
        <taxon>Lamiales</taxon>
        <taxon>Lamiaceae</taxon>
        <taxon>Nepetoideae</taxon>
        <taxon>Mentheae</taxon>
        <taxon>Salviinae</taxon>
        <taxon>Salvia</taxon>
        <taxon>Salvia subgen. Calosphace</taxon>
        <taxon>core Calosphace</taxon>
    </lineage>
</organism>
<name>A0A8X8W7D7_SALSN</name>
<accession>A0A8X8W7D7</accession>
<evidence type="ECO:0000259" key="4">
    <source>
        <dbReference type="PROSITE" id="PS50961"/>
    </source>
</evidence>
<protein>
    <recommendedName>
        <fullName evidence="8">La protein 1</fullName>
    </recommendedName>
</protein>
<feature type="compositionally biased region" description="Basic and acidic residues" evidence="3">
    <location>
        <begin position="231"/>
        <end position="247"/>
    </location>
</feature>
<feature type="region of interest" description="Disordered" evidence="3">
    <location>
        <begin position="329"/>
        <end position="371"/>
    </location>
</feature>
<evidence type="ECO:0000259" key="5">
    <source>
        <dbReference type="PROSITE" id="PS51939"/>
    </source>
</evidence>
<keyword evidence="7" id="KW-1185">Reference proteome</keyword>
<feature type="compositionally biased region" description="Polar residues" evidence="3">
    <location>
        <begin position="166"/>
        <end position="177"/>
    </location>
</feature>
<dbReference type="Pfam" id="PF08777">
    <property type="entry name" value="RRM_3"/>
    <property type="match status" value="1"/>
</dbReference>
<dbReference type="InterPro" id="IPR006630">
    <property type="entry name" value="La_HTH"/>
</dbReference>
<proteinExistence type="predicted"/>
<feature type="region of interest" description="Disordered" evidence="3">
    <location>
        <begin position="124"/>
        <end position="151"/>
    </location>
</feature>
<sequence length="371" mass="41535">MALLDDETAKKVIRQVEFYFSDSNLPRDKFLMKTIRGHLNLGDVKPEDVSEDIVRTVAETLKTSTFLKMVLCCSSAKMYPVNCLVLCMHVNSVRLPRHVADNRLLCGGCCKCFEANPELELKPRAKQEEVAKTRNQVGTNRKETNNAEPDCPKGLIVAFTLKSMSADDSTKQTGNHKQLSDDVSVKDGDQEKTQVDSEETKKDIAEDVIDATNYVENADEEKDGDTNGADTEVRQPEDNEKSEDIPKEERITLAACKDNKDLFIDFQIGENSGYIRFENAESAQKARAATVLAEEGGLVVKNFITNLDPMTGDAEKDYWNALRSGQVKHRDFKNGRGRGGRHNNRGAGRHSGWKHSRGRDNDHRTNKAQKV</sequence>
<reference evidence="6" key="2">
    <citation type="submission" date="2020-08" db="EMBL/GenBank/DDBJ databases">
        <title>Plant Genome Project.</title>
        <authorList>
            <person name="Zhang R.-G."/>
        </authorList>
    </citation>
    <scope>NUCLEOTIDE SEQUENCE</scope>
    <source>
        <strain evidence="6">Huo1</strain>
        <tissue evidence="6">Leaf</tissue>
    </source>
</reference>
<dbReference type="InterPro" id="IPR036388">
    <property type="entry name" value="WH-like_DNA-bd_sf"/>
</dbReference>
<dbReference type="Gene3D" id="3.30.70.330">
    <property type="match status" value="1"/>
</dbReference>
<dbReference type="Pfam" id="PF05383">
    <property type="entry name" value="La"/>
    <property type="match status" value="1"/>
</dbReference>
<keyword evidence="1 2" id="KW-0694">RNA-binding</keyword>
<comment type="caution">
    <text evidence="6">The sequence shown here is derived from an EMBL/GenBank/DDBJ whole genome shotgun (WGS) entry which is preliminary data.</text>
</comment>
<dbReference type="InterPro" id="IPR014886">
    <property type="entry name" value="La_xRRM"/>
</dbReference>
<dbReference type="Gene3D" id="1.10.10.10">
    <property type="entry name" value="Winged helix-like DNA-binding domain superfamily/Winged helix DNA-binding domain"/>
    <property type="match status" value="1"/>
</dbReference>
<dbReference type="SUPFAM" id="SSF46785">
    <property type="entry name" value="Winged helix' DNA-binding domain"/>
    <property type="match status" value="1"/>
</dbReference>
<gene>
    <name evidence="6" type="ORF">SASPL_150908</name>
</gene>
<reference evidence="6" key="1">
    <citation type="submission" date="2018-01" db="EMBL/GenBank/DDBJ databases">
        <authorList>
            <person name="Mao J.F."/>
        </authorList>
    </citation>
    <scope>NUCLEOTIDE SEQUENCE</scope>
    <source>
        <strain evidence="6">Huo1</strain>
        <tissue evidence="6">Leaf</tissue>
    </source>
</reference>
<dbReference type="SMART" id="SM00715">
    <property type="entry name" value="LA"/>
    <property type="match status" value="1"/>
</dbReference>
<feature type="region of interest" description="Disordered" evidence="3">
    <location>
        <begin position="166"/>
        <end position="247"/>
    </location>
</feature>
<dbReference type="Proteomes" id="UP000298416">
    <property type="component" value="Unassembled WGS sequence"/>
</dbReference>
<evidence type="ECO:0000256" key="1">
    <source>
        <dbReference type="ARBA" id="ARBA00022884"/>
    </source>
</evidence>
<dbReference type="EMBL" id="PNBA02000020">
    <property type="protein sequence ID" value="KAG6389440.1"/>
    <property type="molecule type" value="Genomic_DNA"/>
</dbReference>
<feature type="domain" description="XRRM" evidence="5">
    <location>
        <begin position="224"/>
        <end position="349"/>
    </location>
</feature>